<keyword evidence="3" id="KW-1185">Reference proteome</keyword>
<name>A0A135I4G8_9GAMM</name>
<dbReference type="EMBL" id="LNTY01000055">
    <property type="protein sequence ID" value="KXF80328.1"/>
    <property type="molecule type" value="Genomic_DNA"/>
</dbReference>
<dbReference type="AlphaFoldDB" id="A0A135I4G8"/>
<dbReference type="GO" id="GO:0016887">
    <property type="term" value="F:ATP hydrolysis activity"/>
    <property type="evidence" value="ECO:0007669"/>
    <property type="project" value="InterPro"/>
</dbReference>
<reference evidence="2 3" key="1">
    <citation type="submission" date="2015-11" db="EMBL/GenBank/DDBJ databases">
        <title>Genomic Taxonomy of the Vibrionaceae.</title>
        <authorList>
            <person name="Gomez-Gil B."/>
            <person name="Enciso-Ibarra J."/>
        </authorList>
    </citation>
    <scope>NUCLEOTIDE SEQUENCE [LARGE SCALE GENOMIC DNA]</scope>
    <source>
        <strain evidence="2 3">CAIM 912</strain>
    </source>
</reference>
<dbReference type="STRING" id="294935.ATN88_10940"/>
<feature type="domain" description="ATPase AAA-type core" evidence="1">
    <location>
        <begin position="267"/>
        <end position="374"/>
    </location>
</feature>
<dbReference type="GO" id="GO:0005524">
    <property type="term" value="F:ATP binding"/>
    <property type="evidence" value="ECO:0007669"/>
    <property type="project" value="InterPro"/>
</dbReference>
<evidence type="ECO:0000313" key="2">
    <source>
        <dbReference type="EMBL" id="KXF80328.1"/>
    </source>
</evidence>
<evidence type="ECO:0000259" key="1">
    <source>
        <dbReference type="Pfam" id="PF13304"/>
    </source>
</evidence>
<evidence type="ECO:0000313" key="3">
    <source>
        <dbReference type="Proteomes" id="UP000070529"/>
    </source>
</evidence>
<accession>A0A135I4G8</accession>
<dbReference type="Proteomes" id="UP000070529">
    <property type="component" value="Unassembled WGS sequence"/>
</dbReference>
<dbReference type="Pfam" id="PF13304">
    <property type="entry name" value="AAA_21"/>
    <property type="match status" value="1"/>
</dbReference>
<sequence>MDISIRNFGTISEADVKIGGLTVIAGENDTGKSTVGKILFSLVKAISRYEDDLQEDKEYKIISIAERIYFTLRKKLNINQNAELRVLFHPRRLHDQVRLYQEAAIYERIEALKKLYIDNSISKSDYNNFRHDMQEIRDTLFDTEDRFTAISKAVKKAFYSEFRGEIYPKGSASIDVSQVYIRDGVSPLIDIQWSKEGVNHFAYFDELSFDDATFVDTPSIIQFHSFTDMARTLFDKSNNHPGFTVPLHIKDLSTKIKESIYTYNLFDSYHHVNHKLSNTYKGRLYYDKDSAEFLLDRGTYKVNSCNVASGIKSLGIFDILVQSGHASPRSLLILDEPEINLHPKWQVEYARAICELIRLGSNIIVTTHSPYILEALKGFCVKDDLYHNFYLAKKHTESSTLTDVTNNISVAVETLSSPLFELNEELYDDF</sequence>
<dbReference type="SUPFAM" id="SSF52540">
    <property type="entry name" value="P-loop containing nucleoside triphosphate hydrolases"/>
    <property type="match status" value="1"/>
</dbReference>
<dbReference type="RefSeq" id="WP_067419555.1">
    <property type="nucleotide sequence ID" value="NZ_LNTY01000055.1"/>
</dbReference>
<dbReference type="InterPro" id="IPR027417">
    <property type="entry name" value="P-loop_NTPase"/>
</dbReference>
<organism evidence="2 3">
    <name type="scientific">Enterovibrio coralii</name>
    <dbReference type="NCBI Taxonomy" id="294935"/>
    <lineage>
        <taxon>Bacteria</taxon>
        <taxon>Pseudomonadati</taxon>
        <taxon>Pseudomonadota</taxon>
        <taxon>Gammaproteobacteria</taxon>
        <taxon>Vibrionales</taxon>
        <taxon>Vibrionaceae</taxon>
        <taxon>Enterovibrio</taxon>
    </lineage>
</organism>
<dbReference type="InterPro" id="IPR051396">
    <property type="entry name" value="Bact_Antivir_Def_Nuclease"/>
</dbReference>
<dbReference type="OrthoDB" id="9815944at2"/>
<protein>
    <recommendedName>
        <fullName evidence="1">ATPase AAA-type core domain-containing protein</fullName>
    </recommendedName>
</protein>
<comment type="caution">
    <text evidence="2">The sequence shown here is derived from an EMBL/GenBank/DDBJ whole genome shotgun (WGS) entry which is preliminary data.</text>
</comment>
<dbReference type="Gene3D" id="3.40.50.300">
    <property type="entry name" value="P-loop containing nucleotide triphosphate hydrolases"/>
    <property type="match status" value="2"/>
</dbReference>
<dbReference type="PANTHER" id="PTHR43581">
    <property type="entry name" value="ATP/GTP PHOSPHATASE"/>
    <property type="match status" value="1"/>
</dbReference>
<gene>
    <name evidence="2" type="ORF">ATN88_10940</name>
</gene>
<proteinExistence type="predicted"/>
<dbReference type="PANTHER" id="PTHR43581:SF2">
    <property type="entry name" value="EXCINUCLEASE ATPASE SUBUNIT"/>
    <property type="match status" value="1"/>
</dbReference>
<dbReference type="InterPro" id="IPR003959">
    <property type="entry name" value="ATPase_AAA_core"/>
</dbReference>